<evidence type="ECO:0000256" key="1">
    <source>
        <dbReference type="SAM" id="MobiDB-lite"/>
    </source>
</evidence>
<feature type="region of interest" description="Disordered" evidence="1">
    <location>
        <begin position="231"/>
        <end position="382"/>
    </location>
</feature>
<feature type="compositionally biased region" description="Low complexity" evidence="1">
    <location>
        <begin position="250"/>
        <end position="267"/>
    </location>
</feature>
<gene>
    <name evidence="2" type="ORF">INT48_001230</name>
</gene>
<comment type="caution">
    <text evidence="2">The sequence shown here is derived from an EMBL/GenBank/DDBJ whole genome shotgun (WGS) entry which is preliminary data.</text>
</comment>
<protein>
    <submittedName>
        <fullName evidence="2">Uncharacterized protein</fullName>
    </submittedName>
</protein>
<feature type="region of interest" description="Disordered" evidence="1">
    <location>
        <begin position="147"/>
        <end position="187"/>
    </location>
</feature>
<proteinExistence type="predicted"/>
<feature type="compositionally biased region" description="Basic and acidic residues" evidence="1">
    <location>
        <begin position="281"/>
        <end position="290"/>
    </location>
</feature>
<organism evidence="2 3">
    <name type="scientific">Thamnidium elegans</name>
    <dbReference type="NCBI Taxonomy" id="101142"/>
    <lineage>
        <taxon>Eukaryota</taxon>
        <taxon>Fungi</taxon>
        <taxon>Fungi incertae sedis</taxon>
        <taxon>Mucoromycota</taxon>
        <taxon>Mucoromycotina</taxon>
        <taxon>Mucoromycetes</taxon>
        <taxon>Mucorales</taxon>
        <taxon>Mucorineae</taxon>
        <taxon>Mucoraceae</taxon>
        <taxon>Thamnidium</taxon>
    </lineage>
</organism>
<sequence length="382" mass="41550">MNEKPALTPIMQPNATLTLESTAQNGTEPITVSPASSKKEPAKLQKQTITSSSNNSSVVVPILAQEETTTQKAPAIDLQKAPPVSSVTTAQLDHVINVPTMSSDQPIKQEIDLKKPSSSSKVVAGVAPVQSDKELCPTIVVPTTLNKEEPISYQHEPPHLSVTDPIPSLKSDDSSSIKQSSDVSKEQYYMESIKKDSNLMSLSDNTQQLFDELTATTPVLSDNVPTRLYNHERTSSTQPSIEETVPGLSPHPSSSVSRKSSIASQRSGLKGVFKSTLSKMSRKDSVRERPSSQVQPPLPQQQQQTMMLVTHDPIPSVSTSTKRSSRLSNFKLGRKKSVTSISSKKEQQQQQQQPADNGGSKKRSFSINVKNKIKSIVNKKSS</sequence>
<dbReference type="AlphaFoldDB" id="A0A8H7SJN2"/>
<name>A0A8H7SJN2_9FUNG</name>
<keyword evidence="3" id="KW-1185">Reference proteome</keyword>
<reference evidence="2" key="1">
    <citation type="submission" date="2021-01" db="EMBL/GenBank/DDBJ databases">
        <title>Metabolic potential, ecology and presence of endohyphal bacteria is reflected in genomic diversity of Mucoromycotina.</title>
        <authorList>
            <person name="Muszewska A."/>
            <person name="Okrasinska A."/>
            <person name="Steczkiewicz K."/>
            <person name="Drgas O."/>
            <person name="Orlowska M."/>
            <person name="Perlinska-Lenart U."/>
            <person name="Aleksandrzak-Piekarczyk T."/>
            <person name="Szatraj K."/>
            <person name="Zielenkiewicz U."/>
            <person name="Pilsyk S."/>
            <person name="Malc E."/>
            <person name="Mieczkowski P."/>
            <person name="Kruszewska J.S."/>
            <person name="Biernat P."/>
            <person name="Pawlowska J."/>
        </authorList>
    </citation>
    <scope>NUCLEOTIDE SEQUENCE</scope>
    <source>
        <strain evidence="2">WA0000018081</strain>
    </source>
</reference>
<evidence type="ECO:0000313" key="2">
    <source>
        <dbReference type="EMBL" id="KAG2229623.1"/>
    </source>
</evidence>
<accession>A0A8H7SJN2</accession>
<feature type="compositionally biased region" description="Low complexity" evidence="1">
    <location>
        <begin position="366"/>
        <end position="382"/>
    </location>
</feature>
<evidence type="ECO:0000313" key="3">
    <source>
        <dbReference type="Proteomes" id="UP000613177"/>
    </source>
</evidence>
<feature type="compositionally biased region" description="Polar residues" evidence="1">
    <location>
        <begin position="22"/>
        <end position="36"/>
    </location>
</feature>
<feature type="region of interest" description="Disordered" evidence="1">
    <location>
        <begin position="22"/>
        <end position="57"/>
    </location>
</feature>
<dbReference type="EMBL" id="JAEPRE010000256">
    <property type="protein sequence ID" value="KAG2229623.1"/>
    <property type="molecule type" value="Genomic_DNA"/>
</dbReference>
<feature type="compositionally biased region" description="Polar residues" evidence="1">
    <location>
        <begin position="316"/>
        <end position="328"/>
    </location>
</feature>
<dbReference type="Proteomes" id="UP000613177">
    <property type="component" value="Unassembled WGS sequence"/>
</dbReference>
<feature type="compositionally biased region" description="Low complexity" evidence="1">
    <location>
        <begin position="291"/>
        <end position="310"/>
    </location>
</feature>